<dbReference type="EMBL" id="CAJPIJ010000143">
    <property type="protein sequence ID" value="CAG1988105.1"/>
    <property type="molecule type" value="Genomic_DNA"/>
</dbReference>
<evidence type="ECO:0000256" key="2">
    <source>
        <dbReference type="ARBA" id="ARBA00006695"/>
    </source>
</evidence>
<evidence type="ECO:0000256" key="4">
    <source>
        <dbReference type="ARBA" id="ARBA00022728"/>
    </source>
</evidence>
<dbReference type="InterPro" id="IPR022209">
    <property type="entry name" value="CWC25"/>
</dbReference>
<feature type="compositionally biased region" description="Basic and acidic residues" evidence="8">
    <location>
        <begin position="213"/>
        <end position="232"/>
    </location>
</feature>
<dbReference type="Proteomes" id="UP000746612">
    <property type="component" value="Unassembled WGS sequence"/>
</dbReference>
<name>A0A8H3KI83_GIBZA</name>
<feature type="compositionally biased region" description="Basic and acidic residues" evidence="8">
    <location>
        <begin position="331"/>
        <end position="361"/>
    </location>
</feature>
<dbReference type="Pfam" id="PF12542">
    <property type="entry name" value="CWC25"/>
    <property type="match status" value="1"/>
</dbReference>
<evidence type="ECO:0000256" key="5">
    <source>
        <dbReference type="ARBA" id="ARBA00023054"/>
    </source>
</evidence>
<evidence type="ECO:0000256" key="6">
    <source>
        <dbReference type="ARBA" id="ARBA00023187"/>
    </source>
</evidence>
<dbReference type="AlphaFoldDB" id="A0A8H3KI83"/>
<dbReference type="SMART" id="SM01083">
    <property type="entry name" value="Cir_N"/>
    <property type="match status" value="1"/>
</dbReference>
<evidence type="ECO:0000256" key="7">
    <source>
        <dbReference type="ARBA" id="ARBA00023242"/>
    </source>
</evidence>
<dbReference type="Pfam" id="PF10197">
    <property type="entry name" value="Cir_N"/>
    <property type="match status" value="1"/>
</dbReference>
<keyword evidence="7" id="KW-0539">Nucleus</keyword>
<evidence type="ECO:0000313" key="10">
    <source>
        <dbReference type="Proteomes" id="UP000746612"/>
    </source>
</evidence>
<dbReference type="OrthoDB" id="21123at2759"/>
<comment type="similarity">
    <text evidence="2">Belongs to the CWC25 family.</text>
</comment>
<dbReference type="PANTHER" id="PTHR16196:SF0">
    <property type="entry name" value="PRE-MRNA-SPLICING FACTOR CWC25 HOMOLOG"/>
    <property type="match status" value="1"/>
</dbReference>
<dbReference type="GO" id="GO:0005684">
    <property type="term" value="C:U2-type spliceosomal complex"/>
    <property type="evidence" value="ECO:0007669"/>
    <property type="project" value="TreeGrafter"/>
</dbReference>
<feature type="region of interest" description="Disordered" evidence="8">
    <location>
        <begin position="38"/>
        <end position="61"/>
    </location>
</feature>
<gene>
    <name evidence="9" type="ORF">MDCFG202_LOCUS300983</name>
</gene>
<feature type="compositionally biased region" description="Basic and acidic residues" evidence="8">
    <location>
        <begin position="296"/>
        <end position="318"/>
    </location>
</feature>
<comment type="subcellular location">
    <subcellularLocation>
        <location evidence="1">Nucleus</location>
    </subcellularLocation>
</comment>
<feature type="compositionally biased region" description="Basic and acidic residues" evidence="8">
    <location>
        <begin position="38"/>
        <end position="55"/>
    </location>
</feature>
<keyword evidence="5" id="KW-0175">Coiled coil</keyword>
<dbReference type="InterPro" id="IPR019339">
    <property type="entry name" value="CIR_N_dom"/>
</dbReference>
<comment type="caution">
    <text evidence="9">The sequence shown here is derived from an EMBL/GenBank/DDBJ whole genome shotgun (WGS) entry which is preliminary data.</text>
</comment>
<protein>
    <submittedName>
        <fullName evidence="9">Uncharacterized protein</fullName>
    </submittedName>
</protein>
<evidence type="ECO:0000313" key="9">
    <source>
        <dbReference type="EMBL" id="CAG1988105.1"/>
    </source>
</evidence>
<organism evidence="9 10">
    <name type="scientific">Gibberella zeae</name>
    <name type="common">Wheat head blight fungus</name>
    <name type="synonym">Fusarium graminearum</name>
    <dbReference type="NCBI Taxonomy" id="5518"/>
    <lineage>
        <taxon>Eukaryota</taxon>
        <taxon>Fungi</taxon>
        <taxon>Dikarya</taxon>
        <taxon>Ascomycota</taxon>
        <taxon>Pezizomycotina</taxon>
        <taxon>Sordariomycetes</taxon>
        <taxon>Hypocreomycetidae</taxon>
        <taxon>Hypocreales</taxon>
        <taxon>Nectriaceae</taxon>
        <taxon>Fusarium</taxon>
    </lineage>
</organism>
<keyword evidence="3" id="KW-0507">mRNA processing</keyword>
<evidence type="ECO:0000256" key="3">
    <source>
        <dbReference type="ARBA" id="ARBA00022664"/>
    </source>
</evidence>
<feature type="compositionally biased region" description="Basic residues" evidence="8">
    <location>
        <begin position="181"/>
        <end position="191"/>
    </location>
</feature>
<feature type="compositionally biased region" description="Basic and acidic residues" evidence="8">
    <location>
        <begin position="168"/>
        <end position="180"/>
    </location>
</feature>
<evidence type="ECO:0000256" key="8">
    <source>
        <dbReference type="SAM" id="MobiDB-lite"/>
    </source>
</evidence>
<accession>A0A8H3KI83</accession>
<reference evidence="9" key="1">
    <citation type="submission" date="2021-03" db="EMBL/GenBank/DDBJ databases">
        <authorList>
            <person name="Alouane T."/>
            <person name="Langin T."/>
            <person name="Bonhomme L."/>
        </authorList>
    </citation>
    <scope>NUCLEOTIDE SEQUENCE</scope>
    <source>
        <strain evidence="9">MDC_Fg202</strain>
    </source>
</reference>
<proteinExistence type="inferred from homology"/>
<dbReference type="GO" id="GO:0000398">
    <property type="term" value="P:mRNA splicing, via spliceosome"/>
    <property type="evidence" value="ECO:0007669"/>
    <property type="project" value="TreeGrafter"/>
</dbReference>
<sequence>MGGGDLNLKKSFHPALRRNQQAVWDEEQKALAERKRTQQRLDEIKEERAKEEVQRQLEAAGGKKKVDRVEWMYQGPNDGQTGTTEETEAYLLGKRRIDNLIKGTEHKKLEKDAGTESFMALQNANTARDTAAKIREDPLLAIKRQEQAAYEAMMNDPARRRQLLASRGIDEDKKDKSRRKEDRHRRRHRHRSADGEDRHHRRRRSYSRSQSPRRRDGSREDRHRRRRDDSRDRHSRRRRDGSDEGGRRDRDNRSGGDRHRHDGDRRHSDEPRDERRDNRRDERPRDNNRQYSRRSYPSDRRPRYNEEDDKAKEEERQRKLAAMQSAATELDVDRQERLADLEKREQAAREADNKARERGGDRGFVNKLHQQAEHKGLAERMGGARRGYQKDDD</sequence>
<evidence type="ECO:0000256" key="1">
    <source>
        <dbReference type="ARBA" id="ARBA00004123"/>
    </source>
</evidence>
<dbReference type="InterPro" id="IPR051376">
    <property type="entry name" value="CWC25_splicing_factor"/>
</dbReference>
<feature type="region of interest" description="Disordered" evidence="8">
    <location>
        <begin position="151"/>
        <end position="393"/>
    </location>
</feature>
<feature type="compositionally biased region" description="Basic and acidic residues" evidence="8">
    <location>
        <begin position="240"/>
        <end position="288"/>
    </location>
</feature>
<dbReference type="PANTHER" id="PTHR16196">
    <property type="entry name" value="CELL CYCLE CONTROL PROTEIN CWF25"/>
    <property type="match status" value="1"/>
</dbReference>
<keyword evidence="6" id="KW-0508">mRNA splicing</keyword>
<keyword evidence="4" id="KW-0747">Spliceosome</keyword>